<sequence length="100" mass="10905">MSVEDAKVTLTVNSVGGSALYGPEDATSSTSVQEATQHISVPEGSRVQYLLAERLLTGDELLRELANEGSLDLTALFQVKLLPMSIFFDDGYYVWYQSVA</sequence>
<dbReference type="Proteomes" id="UP000654075">
    <property type="component" value="Unassembled WGS sequence"/>
</dbReference>
<dbReference type="EMBL" id="CAJNNV010017088">
    <property type="protein sequence ID" value="CAE8604894.1"/>
    <property type="molecule type" value="Genomic_DNA"/>
</dbReference>
<proteinExistence type="predicted"/>
<evidence type="ECO:0008006" key="5">
    <source>
        <dbReference type="Google" id="ProtNLM"/>
    </source>
</evidence>
<name>A0A813F9V8_POLGL</name>
<keyword evidence="4" id="KW-1185">Reference proteome</keyword>
<accession>A0A813F9V8</accession>
<evidence type="ECO:0000313" key="4">
    <source>
        <dbReference type="Proteomes" id="UP000654075"/>
    </source>
</evidence>
<evidence type="ECO:0000313" key="3">
    <source>
        <dbReference type="EMBL" id="CAE8733431.1"/>
    </source>
</evidence>
<protein>
    <recommendedName>
        <fullName evidence="5">Ubiquitin-like domain-containing protein</fullName>
    </recommendedName>
</protein>
<dbReference type="AlphaFoldDB" id="A0A813F9V8"/>
<gene>
    <name evidence="1" type="ORF">PGLA1383_LOCUS23037</name>
    <name evidence="2" type="ORF">PGLA1383_LOCUS27421</name>
    <name evidence="3" type="ORF">PGLA2088_LOCUS46839</name>
</gene>
<evidence type="ECO:0000313" key="2">
    <source>
        <dbReference type="EMBL" id="CAE8609594.1"/>
    </source>
</evidence>
<reference evidence="2" key="1">
    <citation type="submission" date="2021-02" db="EMBL/GenBank/DDBJ databases">
        <authorList>
            <person name="Dougan E. K."/>
            <person name="Rhodes N."/>
            <person name="Thang M."/>
            <person name="Chan C."/>
        </authorList>
    </citation>
    <scope>NUCLEOTIDE SEQUENCE</scope>
</reference>
<organism evidence="2 4">
    <name type="scientific">Polarella glacialis</name>
    <name type="common">Dinoflagellate</name>
    <dbReference type="NCBI Taxonomy" id="89957"/>
    <lineage>
        <taxon>Eukaryota</taxon>
        <taxon>Sar</taxon>
        <taxon>Alveolata</taxon>
        <taxon>Dinophyceae</taxon>
        <taxon>Suessiales</taxon>
        <taxon>Suessiaceae</taxon>
        <taxon>Polarella</taxon>
    </lineage>
</organism>
<dbReference type="EMBL" id="CAJNNW010036334">
    <property type="protein sequence ID" value="CAE8733431.1"/>
    <property type="molecule type" value="Genomic_DNA"/>
</dbReference>
<evidence type="ECO:0000313" key="1">
    <source>
        <dbReference type="EMBL" id="CAE8604894.1"/>
    </source>
</evidence>
<comment type="caution">
    <text evidence="2">The sequence shown here is derived from an EMBL/GenBank/DDBJ whole genome shotgun (WGS) entry which is preliminary data.</text>
</comment>
<dbReference type="Proteomes" id="UP000626109">
    <property type="component" value="Unassembled WGS sequence"/>
</dbReference>
<dbReference type="EMBL" id="CAJNNV010024368">
    <property type="protein sequence ID" value="CAE8609594.1"/>
    <property type="molecule type" value="Genomic_DNA"/>
</dbReference>